<name>A0A8H5I2Q3_9HYPO</name>
<evidence type="ECO:0000313" key="2">
    <source>
        <dbReference type="EMBL" id="KAF5528917.1"/>
    </source>
</evidence>
<dbReference type="Proteomes" id="UP000522262">
    <property type="component" value="Unassembled WGS sequence"/>
</dbReference>
<dbReference type="PANTHER" id="PTHR24148:SF64">
    <property type="entry name" value="HETEROKARYON INCOMPATIBILITY DOMAIN-CONTAINING PROTEIN"/>
    <property type="match status" value="1"/>
</dbReference>
<feature type="domain" description="Heterokaryon incompatibility" evidence="1">
    <location>
        <begin position="50"/>
        <end position="155"/>
    </location>
</feature>
<dbReference type="PANTHER" id="PTHR24148">
    <property type="entry name" value="ANKYRIN REPEAT DOMAIN-CONTAINING PROTEIN 39 HOMOLOG-RELATED"/>
    <property type="match status" value="1"/>
</dbReference>
<dbReference type="AlphaFoldDB" id="A0A8H5I2Q3"/>
<evidence type="ECO:0000313" key="3">
    <source>
        <dbReference type="Proteomes" id="UP000522262"/>
    </source>
</evidence>
<dbReference type="Pfam" id="PF06985">
    <property type="entry name" value="HET"/>
    <property type="match status" value="1"/>
</dbReference>
<dbReference type="InterPro" id="IPR010730">
    <property type="entry name" value="HET"/>
</dbReference>
<proteinExistence type="predicted"/>
<dbReference type="EMBL" id="JAAOAM010000748">
    <property type="protein sequence ID" value="KAF5528917.1"/>
    <property type="molecule type" value="Genomic_DNA"/>
</dbReference>
<gene>
    <name evidence="2" type="ORF">FMEXI_14465</name>
</gene>
<comment type="caution">
    <text evidence="2">The sequence shown here is derived from an EMBL/GenBank/DDBJ whole genome shotgun (WGS) entry which is preliminary data.</text>
</comment>
<dbReference type="InterPro" id="IPR052895">
    <property type="entry name" value="HetReg/Transcr_Mod"/>
</dbReference>
<reference evidence="2 3" key="1">
    <citation type="submission" date="2020-05" db="EMBL/GenBank/DDBJ databases">
        <title>Identification and distribution of gene clusters putatively required for synthesis of sphingolipid metabolism inhibitors in phylogenetically diverse species of the filamentous fungus Fusarium.</title>
        <authorList>
            <person name="Kim H.-S."/>
            <person name="Busman M."/>
            <person name="Brown D.W."/>
            <person name="Divon H."/>
            <person name="Uhlig S."/>
            <person name="Proctor R.H."/>
        </authorList>
    </citation>
    <scope>NUCLEOTIDE SEQUENCE [LARGE SCALE GENOMIC DNA]</scope>
    <source>
        <strain evidence="2 3">NRRL 53147</strain>
    </source>
</reference>
<keyword evidence="3" id="KW-1185">Reference proteome</keyword>
<evidence type="ECO:0000259" key="1">
    <source>
        <dbReference type="Pfam" id="PF06985"/>
    </source>
</evidence>
<accession>A0A8H5I2Q3</accession>
<sequence length="491" mass="56004">MTEHKLRYLYQELGTQTSFRIAELLPGDDNDPIECHVHPVSWSDTSIPEYEAISYVWGDQNQKANIICHGRRLKVTQSLYNALRHFRQRDKSRYLWADAICIDQSHVSERNAQVKQMRKIYEKAKTVLIWLGPDTPENDAETAINSIRLISEFLCQKLVEWDQVELVAGYIIMEPAFSKAYGFTDTKCWWAATATTERLRKPKNWLYMLYLASNFASTDPRDMIYGLHGLMSITRGSELLYPDYDKSTVEVYMDSVAAAHRSPILGAPIGPGHVISKPFQVCINAKSRTLTLRGVLIDSIKVSETYNESLFSNANMKTEEGRVKLGLVWRKILENLRWSRSSHVYSRDELTAVATSLSFGLKEDSNPGEERTLMQDFVSYLKIVLDEEAYQRYIPPGLSKEAERADGYQFGKPVWDFKYPDSSIFITEKGSIGCCVSTTNPGDIVTVPFGSTYPFILRAHGKRFLMRGYGFTYGIMRGEGPQSPEQVFEIC</sequence>
<protein>
    <submittedName>
        <fullName evidence="2">Het-domain-containing protein</fullName>
    </submittedName>
</protein>
<organism evidence="2 3">
    <name type="scientific">Fusarium mexicanum</name>
    <dbReference type="NCBI Taxonomy" id="751941"/>
    <lineage>
        <taxon>Eukaryota</taxon>
        <taxon>Fungi</taxon>
        <taxon>Dikarya</taxon>
        <taxon>Ascomycota</taxon>
        <taxon>Pezizomycotina</taxon>
        <taxon>Sordariomycetes</taxon>
        <taxon>Hypocreomycetidae</taxon>
        <taxon>Hypocreales</taxon>
        <taxon>Nectriaceae</taxon>
        <taxon>Fusarium</taxon>
        <taxon>Fusarium fujikuroi species complex</taxon>
    </lineage>
</organism>